<reference evidence="3 4" key="2">
    <citation type="submission" date="2024-07" db="EMBL/GenBank/DDBJ databases">
        <authorList>
            <person name="Akdeniz Z."/>
        </authorList>
    </citation>
    <scope>NUCLEOTIDE SEQUENCE [LARGE SCALE GENOMIC DNA]</scope>
</reference>
<feature type="transmembrane region" description="Helical" evidence="1">
    <location>
        <begin position="108"/>
        <end position="126"/>
    </location>
</feature>
<feature type="transmembrane region" description="Helical" evidence="1">
    <location>
        <begin position="147"/>
        <end position="168"/>
    </location>
</feature>
<keyword evidence="1" id="KW-0812">Transmembrane</keyword>
<evidence type="ECO:0000313" key="2">
    <source>
        <dbReference type="EMBL" id="CAI9942196.1"/>
    </source>
</evidence>
<reference evidence="2" key="1">
    <citation type="submission" date="2023-06" db="EMBL/GenBank/DDBJ databases">
        <authorList>
            <person name="Kurt Z."/>
        </authorList>
    </citation>
    <scope>NUCLEOTIDE SEQUENCE</scope>
</reference>
<comment type="caution">
    <text evidence="2">The sequence shown here is derived from an EMBL/GenBank/DDBJ whole genome shotgun (WGS) entry which is preliminary data.</text>
</comment>
<evidence type="ECO:0000256" key="1">
    <source>
        <dbReference type="SAM" id="Phobius"/>
    </source>
</evidence>
<keyword evidence="1" id="KW-1133">Transmembrane helix</keyword>
<protein>
    <submittedName>
        <fullName evidence="3">Hypothetical_protein</fullName>
    </submittedName>
</protein>
<accession>A0AA86PMG4</accession>
<dbReference type="EMBL" id="CATOUU010000698">
    <property type="protein sequence ID" value="CAI9942196.1"/>
    <property type="molecule type" value="Genomic_DNA"/>
</dbReference>
<dbReference type="Proteomes" id="UP001642409">
    <property type="component" value="Unassembled WGS sequence"/>
</dbReference>
<gene>
    <name evidence="2" type="ORF">HINF_LOCUS29841</name>
    <name evidence="3" type="ORF">HINF_LOCUS52155</name>
</gene>
<feature type="transmembrane region" description="Helical" evidence="1">
    <location>
        <begin position="79"/>
        <end position="102"/>
    </location>
</feature>
<evidence type="ECO:0000313" key="4">
    <source>
        <dbReference type="Proteomes" id="UP001642409"/>
    </source>
</evidence>
<proteinExistence type="predicted"/>
<organism evidence="2">
    <name type="scientific">Hexamita inflata</name>
    <dbReference type="NCBI Taxonomy" id="28002"/>
    <lineage>
        <taxon>Eukaryota</taxon>
        <taxon>Metamonada</taxon>
        <taxon>Diplomonadida</taxon>
        <taxon>Hexamitidae</taxon>
        <taxon>Hexamitinae</taxon>
        <taxon>Hexamita</taxon>
    </lineage>
</organism>
<feature type="transmembrane region" description="Helical" evidence="1">
    <location>
        <begin position="174"/>
        <end position="198"/>
    </location>
</feature>
<feature type="transmembrane region" description="Helical" evidence="1">
    <location>
        <begin position="28"/>
        <end position="50"/>
    </location>
</feature>
<keyword evidence="4" id="KW-1185">Reference proteome</keyword>
<dbReference type="EMBL" id="CAXDID020000258">
    <property type="protein sequence ID" value="CAL6066091.1"/>
    <property type="molecule type" value="Genomic_DNA"/>
</dbReference>
<keyword evidence="1" id="KW-0472">Membrane</keyword>
<dbReference type="AlphaFoldDB" id="A0AA86PMG4"/>
<name>A0AA86PMG4_9EUKA</name>
<sequence>MCIIDELAQGCVNIPTTKYVMEKLRVKYYPYVLPVPITVIIILAMTVKYMPRKCMGPKRWWRQYMQNIENVDVNMCYDVIFHVHSGILITQILTDAFAFIYYHSQWKLLVIKISAQVGWLIGIIIVRHFLRIRNNVQNCRKAAVQMYFNLFCETVLSFANANFSFHIINQFSNISFHSYYCLVHCECLICVILCSYFFRMLLIVPNEIQGDTDAVKMDEELSSLKAKLFVSKQEQIVKTVVVGDDYL</sequence>
<evidence type="ECO:0000313" key="3">
    <source>
        <dbReference type="EMBL" id="CAL6066091.1"/>
    </source>
</evidence>